<reference evidence="1 2" key="1">
    <citation type="submission" date="2014-04" db="EMBL/GenBank/DDBJ databases">
        <title>Genome evolution of avian class.</title>
        <authorList>
            <person name="Zhang G."/>
            <person name="Li C."/>
        </authorList>
    </citation>
    <scope>NUCLEOTIDE SEQUENCE [LARGE SCALE GENOMIC DNA]</scope>
    <source>
        <strain evidence="1">BGI_N335</strain>
    </source>
</reference>
<evidence type="ECO:0000313" key="1">
    <source>
        <dbReference type="EMBL" id="KFQ75608.1"/>
    </source>
</evidence>
<proteinExistence type="predicted"/>
<dbReference type="EMBL" id="KK454616">
    <property type="protein sequence ID" value="KFQ75608.1"/>
    <property type="molecule type" value="Genomic_DNA"/>
</dbReference>
<accession>A0A091TIF3</accession>
<dbReference type="PhylomeDB" id="A0A091TIF3"/>
<gene>
    <name evidence="1" type="ORF">N335_02731</name>
</gene>
<feature type="non-terminal residue" evidence="1">
    <location>
        <position position="33"/>
    </location>
</feature>
<sequence length="33" mass="3463">SIGSLLSVSVNLLIGILLEACANSLQKGINERH</sequence>
<protein>
    <submittedName>
        <fullName evidence="1">Uncharacterized protein</fullName>
    </submittedName>
</protein>
<keyword evidence="2" id="KW-1185">Reference proteome</keyword>
<name>A0A091TIF3_PHALP</name>
<evidence type="ECO:0000313" key="2">
    <source>
        <dbReference type="Proteomes" id="UP000053638"/>
    </source>
</evidence>
<feature type="non-terminal residue" evidence="1">
    <location>
        <position position="1"/>
    </location>
</feature>
<dbReference type="AlphaFoldDB" id="A0A091TIF3"/>
<organism evidence="1 2">
    <name type="scientific">Phaethon lepturus</name>
    <name type="common">White-tailed tropicbird</name>
    <dbReference type="NCBI Taxonomy" id="97097"/>
    <lineage>
        <taxon>Eukaryota</taxon>
        <taxon>Metazoa</taxon>
        <taxon>Chordata</taxon>
        <taxon>Craniata</taxon>
        <taxon>Vertebrata</taxon>
        <taxon>Euteleostomi</taxon>
        <taxon>Archelosauria</taxon>
        <taxon>Archosauria</taxon>
        <taxon>Dinosauria</taxon>
        <taxon>Saurischia</taxon>
        <taxon>Theropoda</taxon>
        <taxon>Coelurosauria</taxon>
        <taxon>Aves</taxon>
        <taxon>Neognathae</taxon>
        <taxon>Neoaves</taxon>
        <taxon>Phaethontimorphae</taxon>
        <taxon>Phaethontiformes</taxon>
        <taxon>Phaethontidae</taxon>
        <taxon>Phaethon</taxon>
    </lineage>
</organism>
<dbReference type="Proteomes" id="UP000053638">
    <property type="component" value="Unassembled WGS sequence"/>
</dbReference>